<sequence>MKSYRTIVENRHFTEQSGNFETVQNARDLETVNAIPCCSDDKEELPMNIADWRDSERMKFPDFEDNMQGCSSASWLNSESSLQWNECTQLSLASDWQAIFYNSHAEEPSIQTSSQQNSSSSADSGKASDKKCPTSSRFLGYDSMEASTTTPPSDQSSTMAALVLDPATVGSHQHSPAVRKRRYRGVRQRPWGKWAAEIRDPQKAARVWLGTFNTAEDAARAYDAAALKFRGVRARLNFPADRDQFAKFRLGSLSSSAKQANTSGPSLLSAESLSHGNRLDESEIFSIRQQQQLTDQPNWAPIPSVSTSSLNSSIPPEFQHPHQAQGISFMSLSSTQSDISSIQQLQNPSVWNRRGFSSAPAGLSVSQPKLQTIQATNPFFLQEASLRSSMQSSHPTMEQNIPDQQQTPVAAKAGGPILSFEQIFDQSPKWSPSDLKKFPDDFSFRSSH</sequence>
<name>A0ACC2EMN6_DIPCM</name>
<accession>A0ACC2EMN6</accession>
<protein>
    <submittedName>
        <fullName evidence="1">Uncharacterized protein</fullName>
    </submittedName>
</protein>
<evidence type="ECO:0000313" key="1">
    <source>
        <dbReference type="EMBL" id="KAJ7567680.1"/>
    </source>
</evidence>
<dbReference type="Proteomes" id="UP001162992">
    <property type="component" value="Chromosome 1"/>
</dbReference>
<dbReference type="EMBL" id="CM055092">
    <property type="protein sequence ID" value="KAJ7567680.1"/>
    <property type="molecule type" value="Genomic_DNA"/>
</dbReference>
<evidence type="ECO:0000313" key="2">
    <source>
        <dbReference type="Proteomes" id="UP001162992"/>
    </source>
</evidence>
<gene>
    <name evidence="1" type="ORF">O6H91_01G002000</name>
</gene>
<reference evidence="2" key="1">
    <citation type="journal article" date="2024" name="Proc. Natl. Acad. Sci. U.S.A.">
        <title>Extraordinary preservation of gene collinearity over three hundred million years revealed in homosporous lycophytes.</title>
        <authorList>
            <person name="Li C."/>
            <person name="Wickell D."/>
            <person name="Kuo L.Y."/>
            <person name="Chen X."/>
            <person name="Nie B."/>
            <person name="Liao X."/>
            <person name="Peng D."/>
            <person name="Ji J."/>
            <person name="Jenkins J."/>
            <person name="Williams M."/>
            <person name="Shu S."/>
            <person name="Plott C."/>
            <person name="Barry K."/>
            <person name="Rajasekar S."/>
            <person name="Grimwood J."/>
            <person name="Han X."/>
            <person name="Sun S."/>
            <person name="Hou Z."/>
            <person name="He W."/>
            <person name="Dai G."/>
            <person name="Sun C."/>
            <person name="Schmutz J."/>
            <person name="Leebens-Mack J.H."/>
            <person name="Li F.W."/>
            <person name="Wang L."/>
        </authorList>
    </citation>
    <scope>NUCLEOTIDE SEQUENCE [LARGE SCALE GENOMIC DNA]</scope>
    <source>
        <strain evidence="2">cv. PW_Plant_1</strain>
    </source>
</reference>
<proteinExistence type="predicted"/>
<keyword evidence="2" id="KW-1185">Reference proteome</keyword>
<comment type="caution">
    <text evidence="1">The sequence shown here is derived from an EMBL/GenBank/DDBJ whole genome shotgun (WGS) entry which is preliminary data.</text>
</comment>
<organism evidence="1 2">
    <name type="scientific">Diphasiastrum complanatum</name>
    <name type="common">Issler's clubmoss</name>
    <name type="synonym">Lycopodium complanatum</name>
    <dbReference type="NCBI Taxonomy" id="34168"/>
    <lineage>
        <taxon>Eukaryota</taxon>
        <taxon>Viridiplantae</taxon>
        <taxon>Streptophyta</taxon>
        <taxon>Embryophyta</taxon>
        <taxon>Tracheophyta</taxon>
        <taxon>Lycopodiopsida</taxon>
        <taxon>Lycopodiales</taxon>
        <taxon>Lycopodiaceae</taxon>
        <taxon>Lycopodioideae</taxon>
        <taxon>Diphasiastrum</taxon>
    </lineage>
</organism>